<dbReference type="GO" id="GO:0005634">
    <property type="term" value="C:nucleus"/>
    <property type="evidence" value="ECO:0007669"/>
    <property type="project" value="UniProtKB-SubCell"/>
</dbReference>
<comment type="caution">
    <text evidence="9">The sequence shown here is derived from an EMBL/GenBank/DDBJ whole genome shotgun (WGS) entry which is preliminary data.</text>
</comment>
<feature type="compositionally biased region" description="Basic and acidic residues" evidence="7">
    <location>
        <begin position="15"/>
        <end position="27"/>
    </location>
</feature>
<accession>A0A1E3K649</accession>
<keyword evidence="4" id="KW-0238">DNA-binding</keyword>
<dbReference type="GO" id="GO:0060261">
    <property type="term" value="P:positive regulation of transcription initiation by RNA polymerase II"/>
    <property type="evidence" value="ECO:0007669"/>
    <property type="project" value="InterPro"/>
</dbReference>
<dbReference type="SUPFAM" id="SSF54447">
    <property type="entry name" value="ssDNA-binding transcriptional regulator domain"/>
    <property type="match status" value="1"/>
</dbReference>
<evidence type="ECO:0000256" key="2">
    <source>
        <dbReference type="ARBA" id="ARBA00009001"/>
    </source>
</evidence>
<dbReference type="GO" id="GO:0003677">
    <property type="term" value="F:DNA binding"/>
    <property type="evidence" value="ECO:0007669"/>
    <property type="project" value="UniProtKB-KW"/>
</dbReference>
<proteinExistence type="inferred from homology"/>
<feature type="domain" description="Transcriptional coactivator p15 (PC4) C-terminal" evidence="8">
    <location>
        <begin position="56"/>
        <end position="103"/>
    </location>
</feature>
<dbReference type="Proteomes" id="UP000095149">
    <property type="component" value="Unassembled WGS sequence"/>
</dbReference>
<dbReference type="AlphaFoldDB" id="A0A1E3K649"/>
<dbReference type="InterPro" id="IPR009044">
    <property type="entry name" value="ssDNA-bd_transcriptional_reg"/>
</dbReference>
<dbReference type="InterPro" id="IPR003173">
    <property type="entry name" value="PC4_C"/>
</dbReference>
<dbReference type="PANTHER" id="PTHR13215">
    <property type="entry name" value="RNA POLYMERASE II TRANSCRIPTIONAL COACTIVATOR"/>
    <property type="match status" value="1"/>
</dbReference>
<evidence type="ECO:0000256" key="5">
    <source>
        <dbReference type="ARBA" id="ARBA00023163"/>
    </source>
</evidence>
<keyword evidence="5" id="KW-0804">Transcription</keyword>
<sequence>MVKGKRAASSEGEAEDKKPDITSEPQKKKPRPSTDNAESGGEAAEIEETAEGDPFFKLSDYRRVTVRTFKGKTLIDIRETYKDKASGEMKPGSKGISLTPEQASDCVAFKYQVLKSNIGSIDQMISKVENK</sequence>
<dbReference type="Gene3D" id="2.30.31.10">
    <property type="entry name" value="Transcriptional Coactivator Pc4, Chain A"/>
    <property type="match status" value="1"/>
</dbReference>
<evidence type="ECO:0000313" key="10">
    <source>
        <dbReference type="Proteomes" id="UP000095149"/>
    </source>
</evidence>
<reference evidence="9 10" key="1">
    <citation type="submission" date="2016-06" db="EMBL/GenBank/DDBJ databases">
        <title>Evolution of pathogenesis and genome organization in the Tremellales.</title>
        <authorList>
            <person name="Cuomo C."/>
            <person name="Litvintseva A."/>
            <person name="Heitman J."/>
            <person name="Chen Y."/>
            <person name="Sun S."/>
            <person name="Springer D."/>
            <person name="Dromer F."/>
            <person name="Young S."/>
            <person name="Zeng Q."/>
            <person name="Chapman S."/>
            <person name="Gujja S."/>
            <person name="Saif S."/>
            <person name="Birren B."/>
        </authorList>
    </citation>
    <scope>NUCLEOTIDE SEQUENCE [LARGE SCALE GENOMIC DNA]</scope>
    <source>
        <strain evidence="9 10">CBS 6273</strain>
    </source>
</reference>
<evidence type="ECO:0000256" key="1">
    <source>
        <dbReference type="ARBA" id="ARBA00004123"/>
    </source>
</evidence>
<organism evidence="9 10">
    <name type="scientific">Cryptococcus amylolentus CBS 6273</name>
    <dbReference type="NCBI Taxonomy" id="1296118"/>
    <lineage>
        <taxon>Eukaryota</taxon>
        <taxon>Fungi</taxon>
        <taxon>Dikarya</taxon>
        <taxon>Basidiomycota</taxon>
        <taxon>Agaricomycotina</taxon>
        <taxon>Tremellomycetes</taxon>
        <taxon>Tremellales</taxon>
        <taxon>Cryptococcaceae</taxon>
        <taxon>Cryptococcus</taxon>
    </lineage>
</organism>
<evidence type="ECO:0000256" key="6">
    <source>
        <dbReference type="ARBA" id="ARBA00023242"/>
    </source>
</evidence>
<evidence type="ECO:0000256" key="4">
    <source>
        <dbReference type="ARBA" id="ARBA00023125"/>
    </source>
</evidence>
<gene>
    <name evidence="9" type="ORF">I350_03590</name>
</gene>
<comment type="subcellular location">
    <subcellularLocation>
        <location evidence="1">Nucleus</location>
    </subcellularLocation>
</comment>
<keyword evidence="3" id="KW-0805">Transcription regulation</keyword>
<dbReference type="EMBL" id="MEKH01000005">
    <property type="protein sequence ID" value="ODO08007.1"/>
    <property type="molecule type" value="Genomic_DNA"/>
</dbReference>
<evidence type="ECO:0000256" key="7">
    <source>
        <dbReference type="SAM" id="MobiDB-lite"/>
    </source>
</evidence>
<evidence type="ECO:0000313" key="9">
    <source>
        <dbReference type="EMBL" id="ODO08007.1"/>
    </source>
</evidence>
<dbReference type="Pfam" id="PF02229">
    <property type="entry name" value="PC4"/>
    <property type="match status" value="1"/>
</dbReference>
<dbReference type="InterPro" id="IPR045125">
    <property type="entry name" value="Sub1/Tcp4-like"/>
</dbReference>
<dbReference type="OrthoDB" id="2505440at2759"/>
<evidence type="ECO:0000259" key="8">
    <source>
        <dbReference type="Pfam" id="PF02229"/>
    </source>
</evidence>
<name>A0A1E3K649_9TREE</name>
<feature type="region of interest" description="Disordered" evidence="7">
    <location>
        <begin position="1"/>
        <end position="52"/>
    </location>
</feature>
<dbReference type="GO" id="GO:0003713">
    <property type="term" value="F:transcription coactivator activity"/>
    <property type="evidence" value="ECO:0007669"/>
    <property type="project" value="InterPro"/>
</dbReference>
<evidence type="ECO:0000256" key="3">
    <source>
        <dbReference type="ARBA" id="ARBA00023015"/>
    </source>
</evidence>
<protein>
    <recommendedName>
        <fullName evidence="8">Transcriptional coactivator p15 (PC4) C-terminal domain-containing protein</fullName>
    </recommendedName>
</protein>
<keyword evidence="6" id="KW-0539">Nucleus</keyword>
<comment type="similarity">
    <text evidence="2">Belongs to the transcriptional coactivator PC4 family.</text>
</comment>